<comment type="caution">
    <text evidence="1">The sequence shown here is derived from an EMBL/GenBank/DDBJ whole genome shotgun (WGS) entry which is preliminary data.</text>
</comment>
<dbReference type="EMBL" id="JAVDYG010000001">
    <property type="protein sequence ID" value="MDR7362512.1"/>
    <property type="molecule type" value="Genomic_DNA"/>
</dbReference>
<evidence type="ECO:0008006" key="3">
    <source>
        <dbReference type="Google" id="ProtNLM"/>
    </source>
</evidence>
<dbReference type="PANTHER" id="PTHR34293">
    <property type="entry name" value="HTH-TYPE TRANSCRIPTIONAL REGULATOR TRMBL2"/>
    <property type="match status" value="1"/>
</dbReference>
<dbReference type="InterPro" id="IPR036388">
    <property type="entry name" value="WH-like_DNA-bd_sf"/>
</dbReference>
<dbReference type="InterPro" id="IPR016032">
    <property type="entry name" value="Sig_transdc_resp-reg_C-effctor"/>
</dbReference>
<proteinExistence type="predicted"/>
<dbReference type="RefSeq" id="WP_310301821.1">
    <property type="nucleotide sequence ID" value="NZ_BAAAPS010000008.1"/>
</dbReference>
<evidence type="ECO:0000313" key="1">
    <source>
        <dbReference type="EMBL" id="MDR7362512.1"/>
    </source>
</evidence>
<dbReference type="Gene3D" id="3.30.870.10">
    <property type="entry name" value="Endonuclease Chain A"/>
    <property type="match status" value="1"/>
</dbReference>
<dbReference type="PANTHER" id="PTHR34293:SF1">
    <property type="entry name" value="HTH-TYPE TRANSCRIPTIONAL REGULATOR TRMBL2"/>
    <property type="match status" value="1"/>
</dbReference>
<evidence type="ECO:0000313" key="2">
    <source>
        <dbReference type="Proteomes" id="UP001183648"/>
    </source>
</evidence>
<protein>
    <recommendedName>
        <fullName evidence="3">LuxR family transcriptional regulator</fullName>
    </recommendedName>
</protein>
<organism evidence="1 2">
    <name type="scientific">Nocardioides marmoribigeumensis</name>
    <dbReference type="NCBI Taxonomy" id="433649"/>
    <lineage>
        <taxon>Bacteria</taxon>
        <taxon>Bacillati</taxon>
        <taxon>Actinomycetota</taxon>
        <taxon>Actinomycetes</taxon>
        <taxon>Propionibacteriales</taxon>
        <taxon>Nocardioidaceae</taxon>
        <taxon>Nocardioides</taxon>
    </lineage>
</organism>
<dbReference type="SUPFAM" id="SSF56024">
    <property type="entry name" value="Phospholipase D/nuclease"/>
    <property type="match status" value="1"/>
</dbReference>
<name>A0ABU2BV51_9ACTN</name>
<keyword evidence="2" id="KW-1185">Reference proteome</keyword>
<accession>A0ABU2BV51</accession>
<dbReference type="SUPFAM" id="SSF46894">
    <property type="entry name" value="C-terminal effector domain of the bipartite response regulators"/>
    <property type="match status" value="1"/>
</dbReference>
<dbReference type="Gene3D" id="1.10.10.10">
    <property type="entry name" value="Winged helix-like DNA-binding domain superfamily/Winged helix DNA-binding domain"/>
    <property type="match status" value="1"/>
</dbReference>
<dbReference type="InterPro" id="IPR051797">
    <property type="entry name" value="TrmB-like"/>
</dbReference>
<reference evidence="1 2" key="1">
    <citation type="submission" date="2023-07" db="EMBL/GenBank/DDBJ databases">
        <title>Sequencing the genomes of 1000 actinobacteria strains.</title>
        <authorList>
            <person name="Klenk H.-P."/>
        </authorList>
    </citation>
    <scope>NUCLEOTIDE SEQUENCE [LARGE SCALE GENOMIC DNA]</scope>
    <source>
        <strain evidence="1 2">DSM 19426</strain>
    </source>
</reference>
<gene>
    <name evidence="1" type="ORF">J2S63_002065</name>
</gene>
<dbReference type="Proteomes" id="UP001183648">
    <property type="component" value="Unassembled WGS sequence"/>
</dbReference>
<sequence>MTDRARRELLSGLGGEVYTAAVEHGWIEADDPAYAPGSEHAVARDELVALGLLQYDEVARRWTPLDPTATSDRIVVPLAQQGSQLLRESAQWHEVLGRLQQTWRSSGGNHGGAMQIHSLDAINEFISAQVMRSTEEILTAQPYGRRKATTLAAVEDRDRAALERGVSMRTLYQHSARQSPATREYVFEMARFGAETRTLDEFFKRLLVFDQQVALIPGSANNAVAVVVTDRSIVGYLVDIFERAWERALPFTVDDQVNRTVADDVRAMALRMLVEGHSDAASAKRMGVSPRTYATYISSLKQEYGVQTRFQLAWAISRAGQRPADDAAVPGPELERGAAD</sequence>